<dbReference type="STRING" id="253628.A0A0D2AQS8"/>
<dbReference type="PANTHER" id="PTHR37781:SF1">
    <property type="entry name" value="ADR380WP"/>
    <property type="match status" value="1"/>
</dbReference>
<dbReference type="VEuPathDB" id="FungiDB:PV09_00905"/>
<dbReference type="InterPro" id="IPR031349">
    <property type="entry name" value="Tfb6"/>
</dbReference>
<protein>
    <recommendedName>
        <fullName evidence="4">Meiotic recombination protein DMC1</fullName>
    </recommendedName>
</protein>
<dbReference type="RefSeq" id="XP_016218877.1">
    <property type="nucleotide sequence ID" value="XM_016353724.1"/>
</dbReference>
<organism evidence="2 3">
    <name type="scientific">Verruconis gallopava</name>
    <dbReference type="NCBI Taxonomy" id="253628"/>
    <lineage>
        <taxon>Eukaryota</taxon>
        <taxon>Fungi</taxon>
        <taxon>Dikarya</taxon>
        <taxon>Ascomycota</taxon>
        <taxon>Pezizomycotina</taxon>
        <taxon>Dothideomycetes</taxon>
        <taxon>Pleosporomycetidae</taxon>
        <taxon>Venturiales</taxon>
        <taxon>Sympoventuriaceae</taxon>
        <taxon>Verruconis</taxon>
    </lineage>
</organism>
<dbReference type="HOGENOM" id="CLU_062681_0_0_1"/>
<dbReference type="GeneID" id="27308878"/>
<dbReference type="PANTHER" id="PTHR37781">
    <property type="entry name" value="TFIIH COMPLEX SUBUNIT"/>
    <property type="match status" value="1"/>
</dbReference>
<evidence type="ECO:0000256" key="1">
    <source>
        <dbReference type="SAM" id="MobiDB-lite"/>
    </source>
</evidence>
<dbReference type="GO" id="GO:0005675">
    <property type="term" value="C:transcription factor TFIIH holo complex"/>
    <property type="evidence" value="ECO:0007669"/>
    <property type="project" value="TreeGrafter"/>
</dbReference>
<accession>A0A0D2AQS8</accession>
<dbReference type="AlphaFoldDB" id="A0A0D2AQS8"/>
<sequence length="267" mass="29244">MALHREAPRGGGFLPDQMLSPPPSSIASGSTVAAALPHPRAHPLKPGGAKESAFIRFVDQGILKIERRYAKRGTSMADKNEDASSRGYENFEELVQDVEKLFELIWVSGTPSLQVPYLLTLASMVEQYISSFPAAPQPTFRLLDRFDLAFASLLQGRHVETGETLPGFDTGRRVTGTEKVRMKSIVERTRGVVAEVMSGHDDEEEASRVEDVTDLDTADEMDIDESIAESGEQFTDIEMSVAKVYDRTVVELGDTIGNTPIGIISND</sequence>
<dbReference type="Proteomes" id="UP000053259">
    <property type="component" value="Unassembled WGS sequence"/>
</dbReference>
<dbReference type="EMBL" id="KN847530">
    <property type="protein sequence ID" value="KIW09008.1"/>
    <property type="molecule type" value="Genomic_DNA"/>
</dbReference>
<evidence type="ECO:0000313" key="3">
    <source>
        <dbReference type="Proteomes" id="UP000053259"/>
    </source>
</evidence>
<dbReference type="Pfam" id="PF17110">
    <property type="entry name" value="TFB6"/>
    <property type="match status" value="1"/>
</dbReference>
<feature type="region of interest" description="Disordered" evidence="1">
    <location>
        <begin position="1"/>
        <end position="32"/>
    </location>
</feature>
<evidence type="ECO:0008006" key="4">
    <source>
        <dbReference type="Google" id="ProtNLM"/>
    </source>
</evidence>
<gene>
    <name evidence="2" type="ORF">PV09_00905</name>
</gene>
<proteinExistence type="predicted"/>
<evidence type="ECO:0000313" key="2">
    <source>
        <dbReference type="EMBL" id="KIW09008.1"/>
    </source>
</evidence>
<reference evidence="2 3" key="1">
    <citation type="submission" date="2015-01" db="EMBL/GenBank/DDBJ databases">
        <title>The Genome Sequence of Ochroconis gallopava CBS43764.</title>
        <authorList>
            <consortium name="The Broad Institute Genomics Platform"/>
            <person name="Cuomo C."/>
            <person name="de Hoog S."/>
            <person name="Gorbushina A."/>
            <person name="Stielow B."/>
            <person name="Teixiera M."/>
            <person name="Abouelleil A."/>
            <person name="Chapman S.B."/>
            <person name="Priest M."/>
            <person name="Young S.K."/>
            <person name="Wortman J."/>
            <person name="Nusbaum C."/>
            <person name="Birren B."/>
        </authorList>
    </citation>
    <scope>NUCLEOTIDE SEQUENCE [LARGE SCALE GENOMIC DNA]</scope>
    <source>
        <strain evidence="2 3">CBS 43764</strain>
    </source>
</reference>
<dbReference type="InParanoid" id="A0A0D2AQS8"/>
<dbReference type="OrthoDB" id="5420410at2759"/>
<keyword evidence="3" id="KW-1185">Reference proteome</keyword>
<name>A0A0D2AQS8_9PEZI</name>